<comment type="catalytic activity">
    <reaction evidence="2">
        <text>N-terminal N-formyl-L-methionyl-[peptide] + H2O = N-terminal L-methionyl-[peptide] + formate</text>
        <dbReference type="Rhea" id="RHEA:24420"/>
        <dbReference type="Rhea" id="RHEA-COMP:10639"/>
        <dbReference type="Rhea" id="RHEA-COMP:10640"/>
        <dbReference type="ChEBI" id="CHEBI:15377"/>
        <dbReference type="ChEBI" id="CHEBI:15740"/>
        <dbReference type="ChEBI" id="CHEBI:49298"/>
        <dbReference type="ChEBI" id="CHEBI:64731"/>
        <dbReference type="EC" id="3.5.1.88"/>
    </reaction>
</comment>
<dbReference type="RefSeq" id="WP_107252751.1">
    <property type="nucleotide sequence ID" value="NZ_PYOC01000002.1"/>
</dbReference>
<dbReference type="NCBIfam" id="TIGR00079">
    <property type="entry name" value="pept_deformyl"/>
    <property type="match status" value="1"/>
</dbReference>
<evidence type="ECO:0000313" key="3">
    <source>
        <dbReference type="EMBL" id="PSV48132.1"/>
    </source>
</evidence>
<comment type="function">
    <text evidence="2">Removes the formyl group from the N-terminal Met of newly synthesized proteins. Requires at least a dipeptide for an efficient rate of reaction. N-terminal L-methionine is a prerequisite for activity but the enzyme has broad specificity at other positions.</text>
</comment>
<evidence type="ECO:0000256" key="2">
    <source>
        <dbReference type="HAMAP-Rule" id="MF_00163"/>
    </source>
</evidence>
<feature type="binding site" evidence="2">
    <location>
        <position position="147"/>
    </location>
    <ligand>
        <name>Fe cation</name>
        <dbReference type="ChEBI" id="CHEBI:24875"/>
    </ligand>
</feature>
<dbReference type="EMBL" id="PYOC01000002">
    <property type="protein sequence ID" value="PSV48132.1"/>
    <property type="molecule type" value="Genomic_DNA"/>
</dbReference>
<dbReference type="GO" id="GO:0006412">
    <property type="term" value="P:translation"/>
    <property type="evidence" value="ECO:0007669"/>
    <property type="project" value="UniProtKB-UniRule"/>
</dbReference>
<dbReference type="PRINTS" id="PR01576">
    <property type="entry name" value="PDEFORMYLASE"/>
</dbReference>
<feature type="active site" evidence="2">
    <location>
        <position position="144"/>
    </location>
</feature>
<keyword evidence="4" id="KW-1185">Reference proteome</keyword>
<dbReference type="EC" id="3.5.1.88" evidence="2"/>
<dbReference type="SUPFAM" id="SSF56420">
    <property type="entry name" value="Peptide deformylase"/>
    <property type="match status" value="1"/>
</dbReference>
<name>A0A2T3L9Z1_9GAMM</name>
<dbReference type="Proteomes" id="UP000241803">
    <property type="component" value="Unassembled WGS sequence"/>
</dbReference>
<organism evidence="3 4">
    <name type="scientific">Photobacterium indicum</name>
    <dbReference type="NCBI Taxonomy" id="81447"/>
    <lineage>
        <taxon>Bacteria</taxon>
        <taxon>Pseudomonadati</taxon>
        <taxon>Pseudomonadota</taxon>
        <taxon>Gammaproteobacteria</taxon>
        <taxon>Vibrionales</taxon>
        <taxon>Vibrionaceae</taxon>
        <taxon>Photobacterium</taxon>
    </lineage>
</organism>
<keyword evidence="2" id="KW-0378">Hydrolase</keyword>
<proteinExistence type="inferred from homology"/>
<keyword evidence="2" id="KW-0648">Protein biosynthesis</keyword>
<feature type="binding site" evidence="2">
    <location>
        <position position="143"/>
    </location>
    <ligand>
        <name>Fe cation</name>
        <dbReference type="ChEBI" id="CHEBI:24875"/>
    </ligand>
</feature>
<evidence type="ECO:0000256" key="1">
    <source>
        <dbReference type="ARBA" id="ARBA00010759"/>
    </source>
</evidence>
<feature type="binding site" evidence="2">
    <location>
        <position position="101"/>
    </location>
    <ligand>
        <name>Fe cation</name>
        <dbReference type="ChEBI" id="CHEBI:24875"/>
    </ligand>
</feature>
<dbReference type="PIRSF" id="PIRSF004749">
    <property type="entry name" value="Pep_def"/>
    <property type="match status" value="1"/>
</dbReference>
<protein>
    <recommendedName>
        <fullName evidence="2">Peptide deformylase</fullName>
        <shortName evidence="2">PDF</shortName>
        <ecNumber evidence="2">3.5.1.88</ecNumber>
    </recommendedName>
    <alternativeName>
        <fullName evidence="2">Polypeptide deformylase</fullName>
    </alternativeName>
</protein>
<gene>
    <name evidence="2 3" type="primary">def</name>
    <name evidence="3" type="ORF">C9J47_06180</name>
</gene>
<comment type="caution">
    <text evidence="3">The sequence shown here is derived from an EMBL/GenBank/DDBJ whole genome shotgun (WGS) entry which is preliminary data.</text>
</comment>
<dbReference type="PANTHER" id="PTHR10458">
    <property type="entry name" value="PEPTIDE DEFORMYLASE"/>
    <property type="match status" value="1"/>
</dbReference>
<reference evidence="3 4" key="1">
    <citation type="submission" date="2018-03" db="EMBL/GenBank/DDBJ databases">
        <title>Whole genome sequencing of Histamine producing bacteria.</title>
        <authorList>
            <person name="Butler K."/>
        </authorList>
    </citation>
    <scope>NUCLEOTIDE SEQUENCE [LARGE SCALE GENOMIC DNA]</scope>
    <source>
        <strain evidence="3 4">ATCC 19614</strain>
    </source>
</reference>
<keyword evidence="2" id="KW-0408">Iron</keyword>
<dbReference type="CDD" id="cd00487">
    <property type="entry name" value="Pep_deformylase"/>
    <property type="match status" value="1"/>
</dbReference>
<comment type="cofactor">
    <cofactor evidence="2">
        <name>Fe(2+)</name>
        <dbReference type="ChEBI" id="CHEBI:29033"/>
    </cofactor>
    <text evidence="2">Binds 1 Fe(2+) ion.</text>
</comment>
<dbReference type="GO" id="GO:0046872">
    <property type="term" value="F:metal ion binding"/>
    <property type="evidence" value="ECO:0007669"/>
    <property type="project" value="UniProtKB-KW"/>
</dbReference>
<dbReference type="PANTHER" id="PTHR10458:SF22">
    <property type="entry name" value="PEPTIDE DEFORMYLASE"/>
    <property type="match status" value="1"/>
</dbReference>
<keyword evidence="2" id="KW-0479">Metal-binding</keyword>
<accession>A0A2T3L9Z1</accession>
<comment type="similarity">
    <text evidence="1 2">Belongs to the polypeptide deformylase family.</text>
</comment>
<dbReference type="InterPro" id="IPR023635">
    <property type="entry name" value="Peptide_deformylase"/>
</dbReference>
<dbReference type="HAMAP" id="MF_00163">
    <property type="entry name" value="Pep_deformylase"/>
    <property type="match status" value="1"/>
</dbReference>
<dbReference type="NCBIfam" id="NF001159">
    <property type="entry name" value="PRK00150.1-3"/>
    <property type="match status" value="1"/>
</dbReference>
<dbReference type="GO" id="GO:0042586">
    <property type="term" value="F:peptide deformylase activity"/>
    <property type="evidence" value="ECO:0007669"/>
    <property type="project" value="UniProtKB-UniRule"/>
</dbReference>
<dbReference type="Gene3D" id="3.90.45.10">
    <property type="entry name" value="Peptide deformylase"/>
    <property type="match status" value="1"/>
</dbReference>
<evidence type="ECO:0000313" key="4">
    <source>
        <dbReference type="Proteomes" id="UP000241803"/>
    </source>
</evidence>
<dbReference type="Pfam" id="PF01327">
    <property type="entry name" value="Pep_deformylase"/>
    <property type="match status" value="1"/>
</dbReference>
<dbReference type="AlphaFoldDB" id="A0A2T3L9Z1"/>
<sequence length="176" mass="19763">MLASLEIIQLGNPLLRVPAEALSTTQINVTLPLLASLEQIMLSHQGVGIAAPQVGESLRVFIVASRPNDRYPHAPLMEPTIMINPELLWHSDLMEKDWEGCLSIPGIRAKVNRYTHIRVSYLNVLGDVIETEFTGFIARIFQHELDHLNGIVFLDRADKLDVATETEYRKLIGLNE</sequence>
<dbReference type="InterPro" id="IPR036821">
    <property type="entry name" value="Peptide_deformylase_sf"/>
</dbReference>